<organism evidence="1">
    <name type="scientific">Anguilla anguilla</name>
    <name type="common">European freshwater eel</name>
    <name type="synonym">Muraena anguilla</name>
    <dbReference type="NCBI Taxonomy" id="7936"/>
    <lineage>
        <taxon>Eukaryota</taxon>
        <taxon>Metazoa</taxon>
        <taxon>Chordata</taxon>
        <taxon>Craniata</taxon>
        <taxon>Vertebrata</taxon>
        <taxon>Euteleostomi</taxon>
        <taxon>Actinopterygii</taxon>
        <taxon>Neopterygii</taxon>
        <taxon>Teleostei</taxon>
        <taxon>Anguilliformes</taxon>
        <taxon>Anguillidae</taxon>
        <taxon>Anguilla</taxon>
    </lineage>
</organism>
<protein>
    <submittedName>
        <fullName evidence="1">Uncharacterized protein</fullName>
    </submittedName>
</protein>
<sequence length="32" mass="3801">MDVAIEFMYFRDQRQGMHSQSGQRRWELAGLG</sequence>
<evidence type="ECO:0000313" key="1">
    <source>
        <dbReference type="EMBL" id="JAH67502.1"/>
    </source>
</evidence>
<dbReference type="AlphaFoldDB" id="A0A0E9UNY5"/>
<proteinExistence type="predicted"/>
<dbReference type="EMBL" id="GBXM01041075">
    <property type="protein sequence ID" value="JAH67502.1"/>
    <property type="molecule type" value="Transcribed_RNA"/>
</dbReference>
<reference evidence="1" key="1">
    <citation type="submission" date="2014-11" db="EMBL/GenBank/DDBJ databases">
        <authorList>
            <person name="Amaro Gonzalez C."/>
        </authorList>
    </citation>
    <scope>NUCLEOTIDE SEQUENCE</scope>
</reference>
<accession>A0A0E9UNY5</accession>
<reference evidence="1" key="2">
    <citation type="journal article" date="2015" name="Fish Shellfish Immunol.">
        <title>Early steps in the European eel (Anguilla anguilla)-Vibrio vulnificus interaction in the gills: Role of the RtxA13 toxin.</title>
        <authorList>
            <person name="Callol A."/>
            <person name="Pajuelo D."/>
            <person name="Ebbesson L."/>
            <person name="Teles M."/>
            <person name="MacKenzie S."/>
            <person name="Amaro C."/>
        </authorList>
    </citation>
    <scope>NUCLEOTIDE SEQUENCE</scope>
</reference>
<name>A0A0E9UNY5_ANGAN</name>